<dbReference type="EMBL" id="JAVHJO010000016">
    <property type="protein sequence ID" value="KAK6526649.1"/>
    <property type="molecule type" value="Genomic_DNA"/>
</dbReference>
<dbReference type="AlphaFoldDB" id="A0AAV9WUY0"/>
<gene>
    <name evidence="1" type="ORF">TWF694_005230</name>
</gene>
<organism evidence="1 2">
    <name type="scientific">Orbilia ellipsospora</name>
    <dbReference type="NCBI Taxonomy" id="2528407"/>
    <lineage>
        <taxon>Eukaryota</taxon>
        <taxon>Fungi</taxon>
        <taxon>Dikarya</taxon>
        <taxon>Ascomycota</taxon>
        <taxon>Pezizomycotina</taxon>
        <taxon>Orbiliomycetes</taxon>
        <taxon>Orbiliales</taxon>
        <taxon>Orbiliaceae</taxon>
        <taxon>Orbilia</taxon>
    </lineage>
</organism>
<keyword evidence="2" id="KW-1185">Reference proteome</keyword>
<evidence type="ECO:0000313" key="2">
    <source>
        <dbReference type="Proteomes" id="UP001365542"/>
    </source>
</evidence>
<name>A0AAV9WUY0_9PEZI</name>
<sequence length="125" mass="14254">MSNPRLIGKLQEAFRYLYNEVQLPEEVYVSDLETYNKSWEVLAGLTGGEIETLQLENDRYGISTMSKNNGNTLRLQGSLWVPTIPVNGADVDVPEYEEVKENPDIDPEVKQTIWAFETKMKQLTA</sequence>
<dbReference type="Proteomes" id="UP001365542">
    <property type="component" value="Unassembled WGS sequence"/>
</dbReference>
<reference evidence="1 2" key="1">
    <citation type="submission" date="2019-10" db="EMBL/GenBank/DDBJ databases">
        <authorList>
            <person name="Palmer J.M."/>
        </authorList>
    </citation>
    <scope>NUCLEOTIDE SEQUENCE [LARGE SCALE GENOMIC DNA]</scope>
    <source>
        <strain evidence="1 2">TWF694</strain>
    </source>
</reference>
<protein>
    <submittedName>
        <fullName evidence="1">Uncharacterized protein</fullName>
    </submittedName>
</protein>
<evidence type="ECO:0000313" key="1">
    <source>
        <dbReference type="EMBL" id="KAK6526649.1"/>
    </source>
</evidence>
<proteinExistence type="predicted"/>
<comment type="caution">
    <text evidence="1">The sequence shown here is derived from an EMBL/GenBank/DDBJ whole genome shotgun (WGS) entry which is preliminary data.</text>
</comment>
<accession>A0AAV9WUY0</accession>